<dbReference type="FunFam" id="3.30.70.270:FF:000001">
    <property type="entry name" value="Diguanylate cyclase domain protein"/>
    <property type="match status" value="1"/>
</dbReference>
<dbReference type="NCBIfam" id="TIGR00254">
    <property type="entry name" value="GGDEF"/>
    <property type="match status" value="1"/>
</dbReference>
<dbReference type="KEGG" id="svp:Pan189_10650"/>
<evidence type="ECO:0000313" key="6">
    <source>
        <dbReference type="Proteomes" id="UP000317318"/>
    </source>
</evidence>
<gene>
    <name evidence="5" type="primary">ydaM_1</name>
    <name evidence="5" type="ORF">Pan189_10650</name>
</gene>
<dbReference type="Gene3D" id="3.30.70.270">
    <property type="match status" value="1"/>
</dbReference>
<dbReference type="Gene3D" id="3.30.450.40">
    <property type="match status" value="1"/>
</dbReference>
<evidence type="ECO:0000256" key="1">
    <source>
        <dbReference type="ARBA" id="ARBA00012528"/>
    </source>
</evidence>
<dbReference type="InterPro" id="IPR043128">
    <property type="entry name" value="Rev_trsase/Diguanyl_cyclase"/>
</dbReference>
<comment type="catalytic activity">
    <reaction evidence="2">
        <text>2 GTP = 3',3'-c-di-GMP + 2 diphosphate</text>
        <dbReference type="Rhea" id="RHEA:24898"/>
        <dbReference type="ChEBI" id="CHEBI:33019"/>
        <dbReference type="ChEBI" id="CHEBI:37565"/>
        <dbReference type="ChEBI" id="CHEBI:58805"/>
        <dbReference type="EC" id="2.7.7.65"/>
    </reaction>
</comment>
<dbReference type="Pfam" id="PF01590">
    <property type="entry name" value="GAF"/>
    <property type="match status" value="1"/>
</dbReference>
<dbReference type="Pfam" id="PF00990">
    <property type="entry name" value="GGDEF"/>
    <property type="match status" value="1"/>
</dbReference>
<dbReference type="EC" id="2.7.7.65" evidence="1"/>
<organism evidence="5 6">
    <name type="scientific">Stratiformator vulcanicus</name>
    <dbReference type="NCBI Taxonomy" id="2527980"/>
    <lineage>
        <taxon>Bacteria</taxon>
        <taxon>Pseudomonadati</taxon>
        <taxon>Planctomycetota</taxon>
        <taxon>Planctomycetia</taxon>
        <taxon>Planctomycetales</taxon>
        <taxon>Planctomycetaceae</taxon>
        <taxon>Stratiformator</taxon>
    </lineage>
</organism>
<reference evidence="5 6" key="1">
    <citation type="submission" date="2019-02" db="EMBL/GenBank/DDBJ databases">
        <title>Deep-cultivation of Planctomycetes and their phenomic and genomic characterization uncovers novel biology.</title>
        <authorList>
            <person name="Wiegand S."/>
            <person name="Jogler M."/>
            <person name="Boedeker C."/>
            <person name="Pinto D."/>
            <person name="Vollmers J."/>
            <person name="Rivas-Marin E."/>
            <person name="Kohn T."/>
            <person name="Peeters S.H."/>
            <person name="Heuer A."/>
            <person name="Rast P."/>
            <person name="Oberbeckmann S."/>
            <person name="Bunk B."/>
            <person name="Jeske O."/>
            <person name="Meyerdierks A."/>
            <person name="Storesund J.E."/>
            <person name="Kallscheuer N."/>
            <person name="Luecker S."/>
            <person name="Lage O.M."/>
            <person name="Pohl T."/>
            <person name="Merkel B.J."/>
            <person name="Hornburger P."/>
            <person name="Mueller R.-W."/>
            <person name="Bruemmer F."/>
            <person name="Labrenz M."/>
            <person name="Spormann A.M."/>
            <person name="Op den Camp H."/>
            <person name="Overmann J."/>
            <person name="Amann R."/>
            <person name="Jetten M.S.M."/>
            <person name="Mascher T."/>
            <person name="Medema M.H."/>
            <person name="Devos D.P."/>
            <person name="Kaster A.-K."/>
            <person name="Ovreas L."/>
            <person name="Rohde M."/>
            <person name="Galperin M.Y."/>
            <person name="Jogler C."/>
        </authorList>
    </citation>
    <scope>NUCLEOTIDE SEQUENCE [LARGE SCALE GENOMIC DNA]</scope>
    <source>
        <strain evidence="5 6">Pan189</strain>
    </source>
</reference>
<dbReference type="SMART" id="SM00267">
    <property type="entry name" value="GGDEF"/>
    <property type="match status" value="1"/>
</dbReference>
<dbReference type="PANTHER" id="PTHR45138:SF9">
    <property type="entry name" value="DIGUANYLATE CYCLASE DGCM-RELATED"/>
    <property type="match status" value="1"/>
</dbReference>
<dbReference type="PROSITE" id="PS50887">
    <property type="entry name" value="GGDEF"/>
    <property type="match status" value="1"/>
</dbReference>
<feature type="domain" description="GGDEF" evidence="4">
    <location>
        <begin position="361"/>
        <end position="498"/>
    </location>
</feature>
<dbReference type="CDD" id="cd01949">
    <property type="entry name" value="GGDEF"/>
    <property type="match status" value="1"/>
</dbReference>
<dbReference type="InterPro" id="IPR029787">
    <property type="entry name" value="Nucleotide_cyclase"/>
</dbReference>
<protein>
    <recommendedName>
        <fullName evidence="1">diguanylate cyclase</fullName>
        <ecNumber evidence="1">2.7.7.65</ecNumber>
    </recommendedName>
</protein>
<keyword evidence="3" id="KW-1133">Transmembrane helix</keyword>
<keyword evidence="5" id="KW-0808">Transferase</keyword>
<evidence type="ECO:0000313" key="5">
    <source>
        <dbReference type="EMBL" id="QDT36703.1"/>
    </source>
</evidence>
<keyword evidence="3" id="KW-0812">Transmembrane</keyword>
<feature type="transmembrane region" description="Helical" evidence="3">
    <location>
        <begin position="36"/>
        <end position="55"/>
    </location>
</feature>
<feature type="transmembrane region" description="Helical" evidence="3">
    <location>
        <begin position="12"/>
        <end position="30"/>
    </location>
</feature>
<dbReference type="Proteomes" id="UP000317318">
    <property type="component" value="Chromosome"/>
</dbReference>
<sequence>MTVSDSHYQDGSLLLFTGLASVLVIAAVLLGTQLGWTPGAATVCMLATPVAVAAANRPHRHALIAALIASVGVCVEAALSTAPDSGTPTWYLPLAGSVMLTGMAFFVGRARDQAVQEIVRVRSMNATYLEDLVEIERGIRTLQGPEIAAVEQFKDGPQSGRRDDDVVNYAMLLLSLQDVGRRVSTHVRLDTLIPTIITTTRATLRCRAASIYLYDESDRSLRNVFEPRYRDRHLYVPKVDSGAGKWVLDNRRPLTPEEAATDTELAKQLGNERLPDGIAPLSVGGTLLGLLIVEGCERNTPMFRKLLHIIASFAALALKNAQLFERIEESARHDPLTGILNRGAIEIALVDLVEQSRRTARPFGIILADIDHFKKFNDTYGHQAGDHVLIEVGRVWKEVAGPDCHVGRFGGEEFIALIPDSDTDQTEQLAEDLRLTIGDHVIRHETDILQVTASFGVTSFNPGNQPAGPAIRDLIGRSDRALYRAKDRGRNCVEVARELDSSKNRTSNEQEGRK</sequence>
<name>A0A517QYN6_9PLAN</name>
<proteinExistence type="predicted"/>
<feature type="transmembrane region" description="Helical" evidence="3">
    <location>
        <begin position="62"/>
        <end position="82"/>
    </location>
</feature>
<dbReference type="EMBL" id="CP036268">
    <property type="protein sequence ID" value="QDT36703.1"/>
    <property type="molecule type" value="Genomic_DNA"/>
</dbReference>
<dbReference type="InterPro" id="IPR003018">
    <property type="entry name" value="GAF"/>
</dbReference>
<evidence type="ECO:0000256" key="2">
    <source>
        <dbReference type="ARBA" id="ARBA00034247"/>
    </source>
</evidence>
<evidence type="ECO:0000259" key="4">
    <source>
        <dbReference type="PROSITE" id="PS50887"/>
    </source>
</evidence>
<dbReference type="GO" id="GO:0052621">
    <property type="term" value="F:diguanylate cyclase activity"/>
    <property type="evidence" value="ECO:0007669"/>
    <property type="project" value="UniProtKB-EC"/>
</dbReference>
<accession>A0A517QYN6</accession>
<dbReference type="InterPro" id="IPR000160">
    <property type="entry name" value="GGDEF_dom"/>
</dbReference>
<keyword evidence="6" id="KW-1185">Reference proteome</keyword>
<keyword evidence="3" id="KW-0472">Membrane</keyword>
<dbReference type="InterPro" id="IPR029016">
    <property type="entry name" value="GAF-like_dom_sf"/>
</dbReference>
<dbReference type="AlphaFoldDB" id="A0A517QYN6"/>
<dbReference type="SUPFAM" id="SSF55073">
    <property type="entry name" value="Nucleotide cyclase"/>
    <property type="match status" value="1"/>
</dbReference>
<dbReference type="SUPFAM" id="SSF55781">
    <property type="entry name" value="GAF domain-like"/>
    <property type="match status" value="1"/>
</dbReference>
<dbReference type="InterPro" id="IPR050469">
    <property type="entry name" value="Diguanylate_Cyclase"/>
</dbReference>
<evidence type="ECO:0000256" key="3">
    <source>
        <dbReference type="SAM" id="Phobius"/>
    </source>
</evidence>
<dbReference type="SMART" id="SM00065">
    <property type="entry name" value="GAF"/>
    <property type="match status" value="1"/>
</dbReference>
<dbReference type="RefSeq" id="WP_145362886.1">
    <property type="nucleotide sequence ID" value="NZ_CP036268.1"/>
</dbReference>
<dbReference type="OrthoDB" id="244535at2"/>
<feature type="transmembrane region" description="Helical" evidence="3">
    <location>
        <begin position="88"/>
        <end position="107"/>
    </location>
</feature>
<keyword evidence="5" id="KW-0548">Nucleotidyltransferase</keyword>
<dbReference type="PANTHER" id="PTHR45138">
    <property type="entry name" value="REGULATORY COMPONENTS OF SENSORY TRANSDUCTION SYSTEM"/>
    <property type="match status" value="1"/>
</dbReference>